<name>A0A948RVI5_UNCEI</name>
<sequence length="227" mass="24962">MGGGSRAEISMDNMLSGTTAGQGNGYFNLYQAPAGYAFVLTDFAWIWDSIPTGDYDTYTKLLSDTEEKWSWWTESEAFGVGISAETHWNTGILFAPDNVVKIEILGLNPSINWHAYWSGYLRSTAPADVGESIHPLPDQQILTSPNPSGDLSNLDFSLTQSDHVIVAVFDVQGRKIRTLHEGQLPQGAYSMPWDGTDDQGNAVSDGIYFTRIETAEKTSVGKLTRVR</sequence>
<feature type="domain" description="FlgD/Vpr Ig-like" evidence="1">
    <location>
        <begin position="157"/>
        <end position="214"/>
    </location>
</feature>
<organism evidence="2 3">
    <name type="scientific">Eiseniibacteriota bacterium</name>
    <dbReference type="NCBI Taxonomy" id="2212470"/>
    <lineage>
        <taxon>Bacteria</taxon>
        <taxon>Candidatus Eiseniibacteriota</taxon>
    </lineage>
</organism>
<comment type="caution">
    <text evidence="2">The sequence shown here is derived from an EMBL/GenBank/DDBJ whole genome shotgun (WGS) entry which is preliminary data.</text>
</comment>
<dbReference type="InterPro" id="IPR026444">
    <property type="entry name" value="Secre_tail"/>
</dbReference>
<dbReference type="EMBL" id="JAHJDP010000027">
    <property type="protein sequence ID" value="MBU2690242.1"/>
    <property type="molecule type" value="Genomic_DNA"/>
</dbReference>
<evidence type="ECO:0000313" key="3">
    <source>
        <dbReference type="Proteomes" id="UP000777784"/>
    </source>
</evidence>
<dbReference type="Pfam" id="PF13860">
    <property type="entry name" value="FlgD_ig"/>
    <property type="match status" value="1"/>
</dbReference>
<dbReference type="NCBIfam" id="TIGR04183">
    <property type="entry name" value="Por_Secre_tail"/>
    <property type="match status" value="1"/>
</dbReference>
<dbReference type="AlphaFoldDB" id="A0A948RVI5"/>
<evidence type="ECO:0000259" key="1">
    <source>
        <dbReference type="Pfam" id="PF13860"/>
    </source>
</evidence>
<gene>
    <name evidence="2" type="ORF">KJ970_04880</name>
</gene>
<evidence type="ECO:0000313" key="2">
    <source>
        <dbReference type="EMBL" id="MBU2690242.1"/>
    </source>
</evidence>
<accession>A0A948RVI5</accession>
<dbReference type="Proteomes" id="UP000777784">
    <property type="component" value="Unassembled WGS sequence"/>
</dbReference>
<dbReference type="Gene3D" id="2.60.40.4070">
    <property type="match status" value="1"/>
</dbReference>
<reference evidence="2" key="1">
    <citation type="submission" date="2021-05" db="EMBL/GenBank/DDBJ databases">
        <title>Energy efficiency and biological interactions define the core microbiome of deep oligotrophic groundwater.</title>
        <authorList>
            <person name="Mehrshad M."/>
            <person name="Lopez-Fernandez M."/>
            <person name="Bell E."/>
            <person name="Bernier-Latmani R."/>
            <person name="Bertilsson S."/>
            <person name="Dopson M."/>
        </authorList>
    </citation>
    <scope>NUCLEOTIDE SEQUENCE</scope>
    <source>
        <strain evidence="2">Modern_marine.mb.64</strain>
    </source>
</reference>
<proteinExistence type="predicted"/>
<protein>
    <submittedName>
        <fullName evidence="2">T9SS type A sorting domain-containing protein</fullName>
    </submittedName>
</protein>
<dbReference type="InterPro" id="IPR025965">
    <property type="entry name" value="FlgD/Vpr_Ig-like"/>
</dbReference>